<keyword evidence="3" id="KW-1185">Reference proteome</keyword>
<sequence>MQKDFMGHRISWTKNARRFALVAAVGLAALALTGTAGWAKAPDGSLPILAPGQSLGLALGIPPVPNLRDVGGYKTSQGAIVARGLAYRSDTFNPMSAEDIKKLERLELKNDYDLRTTSEVKARPDQIPPGVHYHLLNVLADAKSAAPAELEALMHEPKKANVVLGNGRIEALFQGAYREFITLPSARQSYRQLFLSLAEPGKLPAVFHCTTGKDRTGWAAAALLTLLGVPRQTVMADYMRTNQYTLPQFQRAIDAFAAAGGDRSIALAIFGVKPEYLQASFDQMDKQYGSIEKYFSEGLGIGPAQQETLRKMYIVNPKP</sequence>
<dbReference type="RefSeq" id="WP_338605146.1">
    <property type="nucleotide sequence ID" value="NZ_AP028679.1"/>
</dbReference>
<evidence type="ECO:0000313" key="2">
    <source>
        <dbReference type="EMBL" id="BEQ13451.1"/>
    </source>
</evidence>
<dbReference type="InterPro" id="IPR026893">
    <property type="entry name" value="Tyr/Ser_Pase_IphP-type"/>
</dbReference>
<reference evidence="3" key="1">
    <citation type="journal article" date="2023" name="Arch. Microbiol.">
        <title>Desulfoferula mesophilus gen. nov. sp. nov., a mesophilic sulfate-reducing bacterium isolated from a brackish lake sediment.</title>
        <authorList>
            <person name="Watanabe T."/>
            <person name="Yabe T."/>
            <person name="Tsuji J.M."/>
            <person name="Fukui M."/>
        </authorList>
    </citation>
    <scope>NUCLEOTIDE SEQUENCE [LARGE SCALE GENOMIC DNA]</scope>
    <source>
        <strain evidence="3">12FAK</strain>
    </source>
</reference>
<dbReference type="Proteomes" id="UP001366166">
    <property type="component" value="Chromosome"/>
</dbReference>
<evidence type="ECO:0000313" key="3">
    <source>
        <dbReference type="Proteomes" id="UP001366166"/>
    </source>
</evidence>
<comment type="similarity">
    <text evidence="1">Belongs to the protein-tyrosine phosphatase family.</text>
</comment>
<proteinExistence type="inferred from homology"/>
<dbReference type="InterPro" id="IPR029021">
    <property type="entry name" value="Prot-tyrosine_phosphatase-like"/>
</dbReference>
<evidence type="ECO:0000256" key="1">
    <source>
        <dbReference type="ARBA" id="ARBA00009580"/>
    </source>
</evidence>
<protein>
    <submittedName>
        <fullName evidence="2">Protein-tyrosine-phosphatase</fullName>
    </submittedName>
</protein>
<accession>A0AAU9EHK0</accession>
<dbReference type="InterPro" id="IPR016130">
    <property type="entry name" value="Tyr_Pase_AS"/>
</dbReference>
<gene>
    <name evidence="2" type="ORF">FAK_05170</name>
</gene>
<dbReference type="Gene3D" id="3.90.190.10">
    <property type="entry name" value="Protein tyrosine phosphatase superfamily"/>
    <property type="match status" value="1"/>
</dbReference>
<dbReference type="KEGG" id="dmp:FAK_05170"/>
<dbReference type="EMBL" id="AP028679">
    <property type="protein sequence ID" value="BEQ13451.1"/>
    <property type="molecule type" value="Genomic_DNA"/>
</dbReference>
<dbReference type="PANTHER" id="PTHR31126">
    <property type="entry name" value="TYROSINE-PROTEIN PHOSPHATASE"/>
    <property type="match status" value="1"/>
</dbReference>
<dbReference type="AlphaFoldDB" id="A0AAU9EHK0"/>
<dbReference type="Pfam" id="PF13350">
    <property type="entry name" value="Y_phosphatase3"/>
    <property type="match status" value="1"/>
</dbReference>
<dbReference type="PROSITE" id="PS00383">
    <property type="entry name" value="TYR_PHOSPHATASE_1"/>
    <property type="match status" value="1"/>
</dbReference>
<dbReference type="SUPFAM" id="SSF52799">
    <property type="entry name" value="(Phosphotyrosine protein) phosphatases II"/>
    <property type="match status" value="1"/>
</dbReference>
<organism evidence="2 3">
    <name type="scientific">Desulfoferula mesophila</name>
    <dbReference type="NCBI Taxonomy" id="3058419"/>
    <lineage>
        <taxon>Bacteria</taxon>
        <taxon>Pseudomonadati</taxon>
        <taxon>Thermodesulfobacteriota</taxon>
        <taxon>Desulfarculia</taxon>
        <taxon>Desulfarculales</taxon>
        <taxon>Desulfarculaceae</taxon>
        <taxon>Desulfoferula</taxon>
    </lineage>
</organism>
<dbReference type="PANTHER" id="PTHR31126:SF1">
    <property type="entry name" value="TYROSINE SPECIFIC PROTEIN PHOSPHATASES DOMAIN-CONTAINING PROTEIN"/>
    <property type="match status" value="1"/>
</dbReference>
<name>A0AAU9EHK0_9BACT</name>
<dbReference type="GO" id="GO:0004721">
    <property type="term" value="F:phosphoprotein phosphatase activity"/>
    <property type="evidence" value="ECO:0007669"/>
    <property type="project" value="InterPro"/>
</dbReference>